<keyword evidence="2 5" id="KW-0479">Metal-binding</keyword>
<evidence type="ECO:0008006" key="8">
    <source>
        <dbReference type="Google" id="ProtNLM"/>
    </source>
</evidence>
<dbReference type="eggNOG" id="COG1313">
    <property type="taxonomic scope" value="Bacteria"/>
</dbReference>
<evidence type="ECO:0000313" key="7">
    <source>
        <dbReference type="Proteomes" id="UP000003277"/>
    </source>
</evidence>
<reference evidence="6 7" key="1">
    <citation type="submission" date="2011-11" db="EMBL/GenBank/DDBJ databases">
        <title>The Genome Sequence of Dialister succinatiphilus YIT 11850.</title>
        <authorList>
            <consortium name="The Broad Institute Genome Sequencing Platform"/>
            <person name="Earl A."/>
            <person name="Ward D."/>
            <person name="Feldgarden M."/>
            <person name="Gevers D."/>
            <person name="Morotomi M."/>
            <person name="Young S.K."/>
            <person name="Zeng Q."/>
            <person name="Gargeya S."/>
            <person name="Fitzgerald M."/>
            <person name="Haas B."/>
            <person name="Abouelleil A."/>
            <person name="Alvarado L."/>
            <person name="Arachchi H.M."/>
            <person name="Berlin A."/>
            <person name="Brown A."/>
            <person name="Chapman S.B."/>
            <person name="Dunbar C."/>
            <person name="Gearin G."/>
            <person name="Goldberg J."/>
            <person name="Griggs A."/>
            <person name="Gujja S."/>
            <person name="Heiman D."/>
            <person name="Howarth C."/>
            <person name="Lui A."/>
            <person name="MacDonald P.J.P."/>
            <person name="Montmayeur A."/>
            <person name="Murphy C."/>
            <person name="Neiman D."/>
            <person name="Pearson M."/>
            <person name="Priest M."/>
            <person name="Roberts A."/>
            <person name="Saif S."/>
            <person name="Shea T."/>
            <person name="Sisk P."/>
            <person name="Stolte C."/>
            <person name="Sykes S."/>
            <person name="Wortman J."/>
            <person name="Nusbaum C."/>
            <person name="Birren B."/>
        </authorList>
    </citation>
    <scope>NUCLEOTIDE SEQUENCE [LARGE SCALE GENOMIC DNA]</scope>
    <source>
        <strain evidence="6 7">YIT 11850</strain>
    </source>
</reference>
<dbReference type="InterPro" id="IPR013785">
    <property type="entry name" value="Aldolase_TIM"/>
</dbReference>
<dbReference type="EMBL" id="ADLT01000057">
    <property type="protein sequence ID" value="EHO62321.1"/>
    <property type="molecule type" value="Genomic_DNA"/>
</dbReference>
<dbReference type="PATRIC" id="fig|742743.3.peg.1804"/>
<dbReference type="GO" id="GO:0051536">
    <property type="term" value="F:iron-sulfur cluster binding"/>
    <property type="evidence" value="ECO:0007669"/>
    <property type="project" value="UniProtKB-KW"/>
</dbReference>
<dbReference type="Gene3D" id="3.20.20.70">
    <property type="entry name" value="Aldolase class I"/>
    <property type="match status" value="1"/>
</dbReference>
<sequence length="343" mass="38910">MNFIYSWNADISFFHEEKEVLGFLCYNKKITGKEPAEREYIMSICNLCPRACKIERKISVKDKGNVGYCRSAMLPVISRAALHHWEEPCIAGSRGAGTVFFAGCNLSCVYCQNYEISEMRKGIEVSVERLREIYFELIAKGAHNIDLVTPTHYTHAIFQSLRDPLPVPVVYNCGGYESVHTVAFLRNKVQCWLPDLKYADSIAAARYSDAPDYFEKATAAIEQMFRQTGPYDIDSSGILRKGVLIRHLILPGQVENTKKVLEYVADTFAPGEVLFSLMRQYVPCGRAAEYPEINRPITDEEYEECESYMEELGIVDGYVQQKASSDKMFIPAFDGTGVLKREE</sequence>
<keyword evidence="3 5" id="KW-0408">Iron</keyword>
<dbReference type="AlphaFoldDB" id="H1D2D7"/>
<proteinExistence type="predicted"/>
<keyword evidence="4 5" id="KW-0411">Iron-sulfur</keyword>
<dbReference type="PANTHER" id="PTHR43075">
    <property type="entry name" value="FORMATE LYASE ACTIVATING ENZYME, PUTATIVE (AFU_ORTHOLOGUE AFUA_2G15630)-RELATED"/>
    <property type="match status" value="1"/>
</dbReference>
<dbReference type="InterPro" id="IPR058240">
    <property type="entry name" value="rSAM_sf"/>
</dbReference>
<dbReference type="RefSeq" id="WP_008860269.1">
    <property type="nucleotide sequence ID" value="NZ_JH591189.1"/>
</dbReference>
<evidence type="ECO:0000313" key="6">
    <source>
        <dbReference type="EMBL" id="EHO62321.1"/>
    </source>
</evidence>
<evidence type="ECO:0000256" key="1">
    <source>
        <dbReference type="ARBA" id="ARBA00022691"/>
    </source>
</evidence>
<gene>
    <name evidence="6" type="ORF">HMPREF9453_01775</name>
</gene>
<dbReference type="PIRSF" id="PIRSF004869">
    <property type="entry name" value="PflX_prd"/>
    <property type="match status" value="1"/>
</dbReference>
<dbReference type="InterPro" id="IPR016431">
    <property type="entry name" value="Pyrv-formate_lyase-activ_prd"/>
</dbReference>
<dbReference type="STRING" id="742743.HMPREF9453_01775"/>
<dbReference type="GO" id="GO:0046872">
    <property type="term" value="F:metal ion binding"/>
    <property type="evidence" value="ECO:0007669"/>
    <property type="project" value="UniProtKB-KW"/>
</dbReference>
<protein>
    <recommendedName>
        <fullName evidence="8">Radical SAM core domain-containing protein</fullName>
    </recommendedName>
</protein>
<accession>H1D2D7</accession>
<dbReference type="PANTHER" id="PTHR43075:SF1">
    <property type="entry name" value="FORMATE LYASE ACTIVATING ENZYME, PUTATIVE (AFU_ORTHOLOGUE AFUA_2G15630)-RELATED"/>
    <property type="match status" value="1"/>
</dbReference>
<dbReference type="HOGENOM" id="CLU_062674_0_1_9"/>
<feature type="binding site" evidence="5">
    <location>
        <position position="111"/>
    </location>
    <ligand>
        <name>[4Fe-4S] cluster</name>
        <dbReference type="ChEBI" id="CHEBI:49883"/>
        <note>4Fe-4S-S-AdoMet</note>
    </ligand>
</feature>
<dbReference type="Proteomes" id="UP000003277">
    <property type="component" value="Unassembled WGS sequence"/>
</dbReference>
<dbReference type="SUPFAM" id="SSF102114">
    <property type="entry name" value="Radical SAM enzymes"/>
    <property type="match status" value="1"/>
</dbReference>
<organism evidence="6 7">
    <name type="scientific">Dialister succinatiphilus YIT 11850</name>
    <dbReference type="NCBI Taxonomy" id="742743"/>
    <lineage>
        <taxon>Bacteria</taxon>
        <taxon>Bacillati</taxon>
        <taxon>Bacillota</taxon>
        <taxon>Negativicutes</taxon>
        <taxon>Veillonellales</taxon>
        <taxon>Veillonellaceae</taxon>
        <taxon>Dialister</taxon>
    </lineage>
</organism>
<feature type="binding site" evidence="5">
    <location>
        <position position="104"/>
    </location>
    <ligand>
        <name>[4Fe-4S] cluster</name>
        <dbReference type="ChEBI" id="CHEBI:49883"/>
        <note>4Fe-4S-S-AdoMet</note>
    </ligand>
</feature>
<comment type="cofactor">
    <cofactor evidence="5">
        <name>[4Fe-4S] cluster</name>
        <dbReference type="ChEBI" id="CHEBI:49883"/>
    </cofactor>
    <text evidence="5">Binds 1 [4Fe-4S] cluster. The cluster is coordinated with 3 cysteines and an exchangeable S-adenosyl-L-methionine.</text>
</comment>
<dbReference type="SFLD" id="SFLDG01099">
    <property type="entry name" value="Uncharacterised_Radical_SAM_Su"/>
    <property type="match status" value="1"/>
</dbReference>
<comment type="caution">
    <text evidence="6">The sequence shown here is derived from an EMBL/GenBank/DDBJ whole genome shotgun (WGS) entry which is preliminary data.</text>
</comment>
<evidence type="ECO:0000256" key="2">
    <source>
        <dbReference type="ARBA" id="ARBA00022723"/>
    </source>
</evidence>
<dbReference type="InterPro" id="IPR040085">
    <property type="entry name" value="MJ0674-like"/>
</dbReference>
<keyword evidence="1 5" id="KW-0949">S-adenosyl-L-methionine</keyword>
<dbReference type="GO" id="GO:0003824">
    <property type="term" value="F:catalytic activity"/>
    <property type="evidence" value="ECO:0007669"/>
    <property type="project" value="InterPro"/>
</dbReference>
<evidence type="ECO:0000256" key="5">
    <source>
        <dbReference type="PIRSR" id="PIRSR004869-50"/>
    </source>
</evidence>
<keyword evidence="7" id="KW-1185">Reference proteome</keyword>
<evidence type="ECO:0000256" key="4">
    <source>
        <dbReference type="ARBA" id="ARBA00023014"/>
    </source>
</evidence>
<feature type="binding site" evidence="5">
    <location>
        <position position="108"/>
    </location>
    <ligand>
        <name>[4Fe-4S] cluster</name>
        <dbReference type="ChEBI" id="CHEBI:49883"/>
        <note>4Fe-4S-S-AdoMet</note>
    </ligand>
</feature>
<dbReference type="InterPro" id="IPR007197">
    <property type="entry name" value="rSAM"/>
</dbReference>
<dbReference type="SFLD" id="SFLDS00029">
    <property type="entry name" value="Radical_SAM"/>
    <property type="match status" value="1"/>
</dbReference>
<name>H1D2D7_9FIRM</name>
<evidence type="ECO:0000256" key="3">
    <source>
        <dbReference type="ARBA" id="ARBA00023004"/>
    </source>
</evidence>